<evidence type="ECO:0000256" key="9">
    <source>
        <dbReference type="HAMAP-Rule" id="MF_00161"/>
    </source>
</evidence>
<dbReference type="NCBIfam" id="TIGR00077">
    <property type="entry name" value="lspA"/>
    <property type="match status" value="1"/>
</dbReference>
<keyword evidence="7 9" id="KW-1133">Transmembrane helix</keyword>
<dbReference type="Proteomes" id="UP001370348">
    <property type="component" value="Chromosome"/>
</dbReference>
<dbReference type="EC" id="3.4.23.36" evidence="9"/>
<evidence type="ECO:0000256" key="7">
    <source>
        <dbReference type="ARBA" id="ARBA00022989"/>
    </source>
</evidence>
<feature type="active site" evidence="9">
    <location>
        <position position="115"/>
    </location>
</feature>
<evidence type="ECO:0000256" key="8">
    <source>
        <dbReference type="ARBA" id="ARBA00023136"/>
    </source>
</evidence>
<evidence type="ECO:0000256" key="5">
    <source>
        <dbReference type="ARBA" id="ARBA00022750"/>
    </source>
</evidence>
<dbReference type="PROSITE" id="PS00855">
    <property type="entry name" value="SPASE_II"/>
    <property type="match status" value="1"/>
</dbReference>
<dbReference type="GO" id="GO:0004190">
    <property type="term" value="F:aspartic-type endopeptidase activity"/>
    <property type="evidence" value="ECO:0007669"/>
    <property type="project" value="UniProtKB-EC"/>
</dbReference>
<comment type="similarity">
    <text evidence="1 9 11">Belongs to the peptidase A8 family.</text>
</comment>
<dbReference type="RefSeq" id="WP_394828405.1">
    <property type="nucleotide sequence ID" value="NZ_CP089984.1"/>
</dbReference>
<evidence type="ECO:0000256" key="3">
    <source>
        <dbReference type="ARBA" id="ARBA00022670"/>
    </source>
</evidence>
<comment type="subcellular location">
    <subcellularLocation>
        <location evidence="9">Cell membrane</location>
        <topology evidence="9">Multi-pass membrane protein</topology>
    </subcellularLocation>
</comment>
<accession>A0ABZ2M8E1</accession>
<evidence type="ECO:0000256" key="6">
    <source>
        <dbReference type="ARBA" id="ARBA00022801"/>
    </source>
</evidence>
<keyword evidence="3 9" id="KW-0645">Protease</keyword>
<dbReference type="EMBL" id="CP089984">
    <property type="protein sequence ID" value="WXB18778.1"/>
    <property type="molecule type" value="Genomic_DNA"/>
</dbReference>
<dbReference type="Pfam" id="PF01252">
    <property type="entry name" value="Peptidase_A8"/>
    <property type="match status" value="1"/>
</dbReference>
<gene>
    <name evidence="9 12" type="primary">lspA</name>
    <name evidence="12" type="ORF">LZC94_16260</name>
</gene>
<dbReference type="PANTHER" id="PTHR33695:SF1">
    <property type="entry name" value="LIPOPROTEIN SIGNAL PEPTIDASE"/>
    <property type="match status" value="1"/>
</dbReference>
<keyword evidence="4 9" id="KW-0812">Transmembrane</keyword>
<keyword evidence="13" id="KW-1185">Reference proteome</keyword>
<comment type="pathway">
    <text evidence="9">Protein modification; lipoprotein biosynthesis (signal peptide cleavage).</text>
</comment>
<keyword evidence="2 9" id="KW-1003">Cell membrane</keyword>
<dbReference type="PRINTS" id="PR00781">
    <property type="entry name" value="LIPOSIGPTASE"/>
</dbReference>
<feature type="transmembrane region" description="Helical" evidence="9">
    <location>
        <begin position="61"/>
        <end position="80"/>
    </location>
</feature>
<evidence type="ECO:0000256" key="1">
    <source>
        <dbReference type="ARBA" id="ARBA00006139"/>
    </source>
</evidence>
<evidence type="ECO:0000313" key="13">
    <source>
        <dbReference type="Proteomes" id="UP001370348"/>
    </source>
</evidence>
<protein>
    <recommendedName>
        <fullName evidence="9">Lipoprotein signal peptidase</fullName>
        <ecNumber evidence="9">3.4.23.36</ecNumber>
    </recommendedName>
    <alternativeName>
        <fullName evidence="9">Prolipoprotein signal peptidase</fullName>
    </alternativeName>
    <alternativeName>
        <fullName evidence="9">Signal peptidase II</fullName>
        <shortName evidence="9">SPase II</shortName>
    </alternativeName>
</protein>
<sequence length="153" mass="16437">MLLLFSGVLAGCDHASKALAQQELGEGRVIELISGVLDLRYTENHDTAFSLLRDITFPHKATVLGLVASFILLVTLVAWWQRRSAPWPEPLGYALIAAGAVGNVTDRFARGFVIDFIHLKHWPVFNVADVLIVAGVMLIGIGAARAHASGPVG</sequence>
<evidence type="ECO:0000256" key="2">
    <source>
        <dbReference type="ARBA" id="ARBA00022475"/>
    </source>
</evidence>
<evidence type="ECO:0000256" key="11">
    <source>
        <dbReference type="RuleBase" id="RU004181"/>
    </source>
</evidence>
<dbReference type="PANTHER" id="PTHR33695">
    <property type="entry name" value="LIPOPROTEIN SIGNAL PEPTIDASE"/>
    <property type="match status" value="1"/>
</dbReference>
<comment type="catalytic activity">
    <reaction evidence="9 10">
        <text>Release of signal peptides from bacterial membrane prolipoproteins. Hydrolyzes -Xaa-Yaa-Zaa-|-(S,diacylglyceryl)Cys-, in which Xaa is hydrophobic (preferably Leu), and Yaa (Ala or Ser) and Zaa (Gly or Ala) have small, neutral side chains.</text>
        <dbReference type="EC" id="3.4.23.36"/>
    </reaction>
</comment>
<proteinExistence type="inferred from homology"/>
<feature type="active site" evidence="9">
    <location>
        <position position="129"/>
    </location>
</feature>
<reference evidence="12 13" key="1">
    <citation type="submission" date="2021-12" db="EMBL/GenBank/DDBJ databases">
        <title>Discovery of the Pendulisporaceae a myxobacterial family with distinct sporulation behavior and unique specialized metabolism.</title>
        <authorList>
            <person name="Garcia R."/>
            <person name="Popoff A."/>
            <person name="Bader C.D."/>
            <person name="Loehr J."/>
            <person name="Walesch S."/>
            <person name="Walt C."/>
            <person name="Boldt J."/>
            <person name="Bunk B."/>
            <person name="Haeckl F.J.F.P.J."/>
            <person name="Gunesch A.P."/>
            <person name="Birkelbach J."/>
            <person name="Nuebel U."/>
            <person name="Pietschmann T."/>
            <person name="Bach T."/>
            <person name="Mueller R."/>
        </authorList>
    </citation>
    <scope>NUCLEOTIDE SEQUENCE [LARGE SCALE GENOMIC DNA]</scope>
    <source>
        <strain evidence="12 13">MSr11954</strain>
    </source>
</reference>
<evidence type="ECO:0000313" key="12">
    <source>
        <dbReference type="EMBL" id="WXB18778.1"/>
    </source>
</evidence>
<keyword evidence="5 9" id="KW-0064">Aspartyl protease</keyword>
<feature type="transmembrane region" description="Helical" evidence="9">
    <location>
        <begin position="124"/>
        <end position="144"/>
    </location>
</feature>
<organism evidence="12 13">
    <name type="scientific">Pendulispora albinea</name>
    <dbReference type="NCBI Taxonomy" id="2741071"/>
    <lineage>
        <taxon>Bacteria</taxon>
        <taxon>Pseudomonadati</taxon>
        <taxon>Myxococcota</taxon>
        <taxon>Myxococcia</taxon>
        <taxon>Myxococcales</taxon>
        <taxon>Sorangiineae</taxon>
        <taxon>Pendulisporaceae</taxon>
        <taxon>Pendulispora</taxon>
    </lineage>
</organism>
<evidence type="ECO:0000256" key="4">
    <source>
        <dbReference type="ARBA" id="ARBA00022692"/>
    </source>
</evidence>
<dbReference type="InterPro" id="IPR001872">
    <property type="entry name" value="Peptidase_A8"/>
</dbReference>
<comment type="function">
    <text evidence="9 10">This protein specifically catalyzes the removal of signal peptides from prolipoproteins.</text>
</comment>
<evidence type="ECO:0000256" key="10">
    <source>
        <dbReference type="RuleBase" id="RU000594"/>
    </source>
</evidence>
<comment type="caution">
    <text evidence="9">Lacks conserved residue(s) required for the propagation of feature annotation.</text>
</comment>
<name>A0ABZ2M8E1_9BACT</name>
<dbReference type="HAMAP" id="MF_00161">
    <property type="entry name" value="LspA"/>
    <property type="match status" value="1"/>
</dbReference>
<keyword evidence="6 9" id="KW-0378">Hydrolase</keyword>
<keyword evidence="8 9" id="KW-0472">Membrane</keyword>